<dbReference type="EMBL" id="LJTC01000008">
    <property type="protein sequence ID" value="KPM83122.1"/>
    <property type="molecule type" value="Genomic_DNA"/>
</dbReference>
<evidence type="ECO:0000313" key="1">
    <source>
        <dbReference type="EMBL" id="KPM83122.1"/>
    </source>
</evidence>
<dbReference type="RefSeq" id="WP_054553581.1">
    <property type="nucleotide sequence ID" value="NZ_LJTC01000008.1"/>
</dbReference>
<evidence type="ECO:0000313" key="2">
    <source>
        <dbReference type="Proteomes" id="UP000050378"/>
    </source>
</evidence>
<reference evidence="1 2" key="1">
    <citation type="submission" date="2015-09" db="EMBL/GenBank/DDBJ databases">
        <title>Draft Genome Sequence of Pseudoalteromonas lipolytica UCD-48B.</title>
        <authorList>
            <person name="Krusor M."/>
            <person name="Coil D.A."/>
            <person name="Lang J.M."/>
            <person name="Eisen J.A."/>
            <person name="Alexiev A."/>
        </authorList>
    </citation>
    <scope>NUCLEOTIDE SEQUENCE [LARGE SCALE GENOMIC DNA]</scope>
    <source>
        <strain evidence="1 2">UCD-48B</strain>
    </source>
</reference>
<protein>
    <submittedName>
        <fullName evidence="1">Uncharacterized protein</fullName>
    </submittedName>
</protein>
<proteinExistence type="predicted"/>
<dbReference type="Proteomes" id="UP000050378">
    <property type="component" value="Unassembled WGS sequence"/>
</dbReference>
<organism evidence="1 2">
    <name type="scientific">Pseudoalteromonas lipolytica</name>
    <dbReference type="NCBI Taxonomy" id="570156"/>
    <lineage>
        <taxon>Bacteria</taxon>
        <taxon>Pseudomonadati</taxon>
        <taxon>Pseudomonadota</taxon>
        <taxon>Gammaproteobacteria</taxon>
        <taxon>Alteromonadales</taxon>
        <taxon>Pseudoalteromonadaceae</taxon>
        <taxon>Pseudoalteromonas</taxon>
    </lineage>
</organism>
<gene>
    <name evidence="1" type="ORF">AOG27_13775</name>
</gene>
<accession>A0A0P7EIM7</accession>
<dbReference type="PATRIC" id="fig|570156.3.peg.3860"/>
<dbReference type="AlphaFoldDB" id="A0A0P7EIM7"/>
<dbReference type="OrthoDB" id="9901671at2"/>
<sequence length="144" mass="16263">MTYKNRDASIRSESMNKWIGRIEEETELDSIGDTPTARMEDLIEKIKCAMGQNVDSESSENKAVDDSINTLIAEVFEQGVKRGFNRSLDRFMSGAIKTKKVPHEDKWSLHSSSRHYQIKTDLPTVCDGSQSVTVKIKLSECGFE</sequence>
<comment type="caution">
    <text evidence="1">The sequence shown here is derived from an EMBL/GenBank/DDBJ whole genome shotgun (WGS) entry which is preliminary data.</text>
</comment>
<name>A0A0P7EIM7_9GAMM</name>